<dbReference type="EMBL" id="SDPL01000024">
    <property type="protein sequence ID" value="RXZ50256.1"/>
    <property type="molecule type" value="Genomic_DNA"/>
</dbReference>
<keyword evidence="6" id="KW-0808">Transferase</keyword>
<dbReference type="OrthoDB" id="941586at2"/>
<keyword evidence="3 5" id="KW-1133">Transmembrane helix</keyword>
<evidence type="ECO:0000256" key="3">
    <source>
        <dbReference type="ARBA" id="ARBA00022989"/>
    </source>
</evidence>
<organism evidence="6 7">
    <name type="scientific">Agromyces binzhouensis</name>
    <dbReference type="NCBI Taxonomy" id="1817495"/>
    <lineage>
        <taxon>Bacteria</taxon>
        <taxon>Bacillati</taxon>
        <taxon>Actinomycetota</taxon>
        <taxon>Actinomycetes</taxon>
        <taxon>Micrococcales</taxon>
        <taxon>Microbacteriaceae</taxon>
        <taxon>Agromyces</taxon>
    </lineage>
</organism>
<feature type="transmembrane region" description="Helical" evidence="5">
    <location>
        <begin position="48"/>
        <end position="68"/>
    </location>
</feature>
<comment type="subcellular location">
    <subcellularLocation>
        <location evidence="1">Endomembrane system</location>
        <topology evidence="1">Multi-pass membrane protein</topology>
    </subcellularLocation>
</comment>
<comment type="caution">
    <text evidence="6">The sequence shown here is derived from an EMBL/GenBank/DDBJ whole genome shotgun (WGS) entry which is preliminary data.</text>
</comment>
<feature type="transmembrane region" description="Helical" evidence="5">
    <location>
        <begin position="111"/>
        <end position="131"/>
    </location>
</feature>
<dbReference type="Proteomes" id="UP000292881">
    <property type="component" value="Unassembled WGS sequence"/>
</dbReference>
<evidence type="ECO:0000256" key="2">
    <source>
        <dbReference type="ARBA" id="ARBA00022692"/>
    </source>
</evidence>
<gene>
    <name evidence="6" type="ORF">ESO86_02960</name>
</gene>
<dbReference type="Pfam" id="PF04191">
    <property type="entry name" value="PEMT"/>
    <property type="match status" value="1"/>
</dbReference>
<dbReference type="GO" id="GO:0032259">
    <property type="term" value="P:methylation"/>
    <property type="evidence" value="ECO:0007669"/>
    <property type="project" value="UniProtKB-KW"/>
</dbReference>
<dbReference type="GO" id="GO:0012505">
    <property type="term" value="C:endomembrane system"/>
    <property type="evidence" value="ECO:0007669"/>
    <property type="project" value="UniProtKB-SubCell"/>
</dbReference>
<keyword evidence="7" id="KW-1185">Reference proteome</keyword>
<accession>A0A4Q2JT73</accession>
<proteinExistence type="predicted"/>
<keyword evidence="4 5" id="KW-0472">Membrane</keyword>
<dbReference type="AlphaFoldDB" id="A0A4Q2JT73"/>
<reference evidence="6 7" key="1">
    <citation type="submission" date="2019-01" db="EMBL/GenBank/DDBJ databases">
        <authorList>
            <person name="Li J."/>
        </authorList>
    </citation>
    <scope>NUCLEOTIDE SEQUENCE [LARGE SCALE GENOMIC DNA]</scope>
    <source>
        <strain evidence="6 7">CGMCC 4.7180</strain>
    </source>
</reference>
<evidence type="ECO:0000256" key="5">
    <source>
        <dbReference type="SAM" id="Phobius"/>
    </source>
</evidence>
<name>A0A4Q2JT73_9MICO</name>
<keyword evidence="6" id="KW-0489">Methyltransferase</keyword>
<evidence type="ECO:0000313" key="7">
    <source>
        <dbReference type="Proteomes" id="UP000292881"/>
    </source>
</evidence>
<feature type="transmembrane region" description="Helical" evidence="5">
    <location>
        <begin position="80"/>
        <end position="99"/>
    </location>
</feature>
<sequence length="220" mass="24613">MRLREQLRTMDVERLVLVPAMVFLLCLTFFALFSRAQREAASGIVDYLHILYLILLTSFYLVAVLLLIIRRPAKARRPGVLPTAAAYVGTFLPLTFAFLGGSEAPAGVELFAVILMTLGMIFTVYSLITLGRSFGVEAKVRTLVQHGPYRLIRNPLYVGEMITLTGAVCFSPSPAKFGILILIGAIQVYRAIQEERLLEEHIPEYAAYKLRTKRFVPGLF</sequence>
<dbReference type="PANTHER" id="PTHR12714:SF9">
    <property type="entry name" value="PROTEIN-S-ISOPRENYLCYSTEINE O-METHYLTRANSFERASE"/>
    <property type="match status" value="1"/>
</dbReference>
<dbReference type="Gene3D" id="1.20.120.1630">
    <property type="match status" value="1"/>
</dbReference>
<evidence type="ECO:0000256" key="4">
    <source>
        <dbReference type="ARBA" id="ARBA00023136"/>
    </source>
</evidence>
<dbReference type="GO" id="GO:0008168">
    <property type="term" value="F:methyltransferase activity"/>
    <property type="evidence" value="ECO:0007669"/>
    <property type="project" value="UniProtKB-KW"/>
</dbReference>
<evidence type="ECO:0000256" key="1">
    <source>
        <dbReference type="ARBA" id="ARBA00004127"/>
    </source>
</evidence>
<keyword evidence="2 5" id="KW-0812">Transmembrane</keyword>
<dbReference type="InterPro" id="IPR007318">
    <property type="entry name" value="Phopholipid_MeTrfase"/>
</dbReference>
<evidence type="ECO:0000313" key="6">
    <source>
        <dbReference type="EMBL" id="RXZ50256.1"/>
    </source>
</evidence>
<protein>
    <submittedName>
        <fullName evidence="6">Isoprenylcysteine carboxylmethyltransferase family protein</fullName>
    </submittedName>
</protein>
<dbReference type="PANTHER" id="PTHR12714">
    <property type="entry name" value="PROTEIN-S ISOPRENYLCYSTEINE O-METHYLTRANSFERASE"/>
    <property type="match status" value="1"/>
</dbReference>